<organism evidence="2 3">
    <name type="scientific">Euphydryas editha</name>
    <name type="common">Edith's checkerspot</name>
    <dbReference type="NCBI Taxonomy" id="104508"/>
    <lineage>
        <taxon>Eukaryota</taxon>
        <taxon>Metazoa</taxon>
        <taxon>Ecdysozoa</taxon>
        <taxon>Arthropoda</taxon>
        <taxon>Hexapoda</taxon>
        <taxon>Insecta</taxon>
        <taxon>Pterygota</taxon>
        <taxon>Neoptera</taxon>
        <taxon>Endopterygota</taxon>
        <taxon>Lepidoptera</taxon>
        <taxon>Glossata</taxon>
        <taxon>Ditrysia</taxon>
        <taxon>Papilionoidea</taxon>
        <taxon>Nymphalidae</taxon>
        <taxon>Nymphalinae</taxon>
        <taxon>Euphydryas</taxon>
    </lineage>
</organism>
<reference evidence="2" key="1">
    <citation type="submission" date="2022-03" db="EMBL/GenBank/DDBJ databases">
        <authorList>
            <person name="Tunstrom K."/>
        </authorList>
    </citation>
    <scope>NUCLEOTIDE SEQUENCE</scope>
</reference>
<keyword evidence="3" id="KW-1185">Reference proteome</keyword>
<feature type="compositionally biased region" description="Polar residues" evidence="1">
    <location>
        <begin position="199"/>
        <end position="227"/>
    </location>
</feature>
<evidence type="ECO:0000313" key="3">
    <source>
        <dbReference type="Proteomes" id="UP001153954"/>
    </source>
</evidence>
<comment type="caution">
    <text evidence="2">The sequence shown here is derived from an EMBL/GenBank/DDBJ whole genome shotgun (WGS) entry which is preliminary data.</text>
</comment>
<evidence type="ECO:0000313" key="2">
    <source>
        <dbReference type="EMBL" id="CAH2084465.1"/>
    </source>
</evidence>
<feature type="region of interest" description="Disordered" evidence="1">
    <location>
        <begin position="357"/>
        <end position="388"/>
    </location>
</feature>
<feature type="region of interest" description="Disordered" evidence="1">
    <location>
        <begin position="1"/>
        <end position="50"/>
    </location>
</feature>
<feature type="region of interest" description="Disordered" evidence="1">
    <location>
        <begin position="104"/>
        <end position="123"/>
    </location>
</feature>
<dbReference type="EMBL" id="CAKOGL010000003">
    <property type="protein sequence ID" value="CAH2084465.1"/>
    <property type="molecule type" value="Genomic_DNA"/>
</dbReference>
<feature type="region of interest" description="Disordered" evidence="1">
    <location>
        <begin position="129"/>
        <end position="342"/>
    </location>
</feature>
<feature type="compositionally biased region" description="Polar residues" evidence="1">
    <location>
        <begin position="40"/>
        <end position="50"/>
    </location>
</feature>
<evidence type="ECO:0000256" key="1">
    <source>
        <dbReference type="SAM" id="MobiDB-lite"/>
    </source>
</evidence>
<feature type="compositionally biased region" description="Low complexity" evidence="1">
    <location>
        <begin position="108"/>
        <end position="123"/>
    </location>
</feature>
<sequence length="500" mass="54137">MNSALKPVLPQPGVPQPGGQSSPAKGNVASANHAVGLPQGAQNSLHHGTNNLVGQNLIHHAPAPPLPTHAVPSMAPVTANMAQMAQNMSHHGNLSHVTQNSITPTNIAASPSKSASTSAPLSLVQEKANASQPLALTRTPEKKEPDSTGHANGTIDSPKSGSNAPPTFKPQNSEPKQDKQDIAKTSPSTPKPPEKPASVPSTPQKPETSNPIQADSPTQPKVATANEQPEKSPSKPTELKPVQPADVAPTQSDSKPIPETANENQSQDKSPTPQKEAAESDKPELPKEEKKEEVSEKPGQCSVEKVVEKPEPARPEEKEKHEKEEKLHEQKTEIKTPAKLEVKVTPKSTLKLATVTPPMRKRRHVSEKIDGATPAKKPAEGDLTPDTRTKRNRTKVQLYQSPTPEIAMATKLSASAGRSTPTKPNDDKLIVFYKNEYLAVRNAEGGFYVCQAVQNVYRTTRKIKIRWLSQEKSDPTGEIYKPDFYDVTGLFPFICRVRLW</sequence>
<feature type="compositionally biased region" description="Basic and acidic residues" evidence="1">
    <location>
        <begin position="305"/>
        <end position="342"/>
    </location>
</feature>
<feature type="compositionally biased region" description="Basic and acidic residues" evidence="1">
    <location>
        <begin position="276"/>
        <end position="296"/>
    </location>
</feature>
<dbReference type="Proteomes" id="UP001153954">
    <property type="component" value="Unassembled WGS sequence"/>
</dbReference>
<feature type="compositionally biased region" description="Polar residues" evidence="1">
    <location>
        <begin position="261"/>
        <end position="273"/>
    </location>
</feature>
<accession>A0AAU9TG55</accession>
<feature type="compositionally biased region" description="Polar residues" evidence="1">
    <location>
        <begin position="149"/>
        <end position="174"/>
    </location>
</feature>
<proteinExistence type="predicted"/>
<gene>
    <name evidence="2" type="ORF">EEDITHA_LOCUS1025</name>
</gene>
<dbReference type="AlphaFoldDB" id="A0AAU9TG55"/>
<protein>
    <submittedName>
        <fullName evidence="2">Uncharacterized protein</fullName>
    </submittedName>
</protein>
<name>A0AAU9TG55_EUPED</name>
<feature type="compositionally biased region" description="Basic and acidic residues" evidence="1">
    <location>
        <begin position="377"/>
        <end position="388"/>
    </location>
</feature>